<evidence type="ECO:0000256" key="2">
    <source>
        <dbReference type="HAMAP-Rule" id="MF_00634"/>
    </source>
</evidence>
<dbReference type="InterPro" id="IPR036591">
    <property type="entry name" value="YggU-like_sf"/>
</dbReference>
<dbReference type="PANTHER" id="PTHR13420:SF7">
    <property type="entry name" value="UPF0235 PROTEIN C15ORF40"/>
    <property type="match status" value="1"/>
</dbReference>
<dbReference type="HAMAP" id="MF_00634">
    <property type="entry name" value="UPF0235"/>
    <property type="match status" value="1"/>
</dbReference>
<dbReference type="SMART" id="SM01152">
    <property type="entry name" value="DUF167"/>
    <property type="match status" value="1"/>
</dbReference>
<dbReference type="SUPFAM" id="SSF69786">
    <property type="entry name" value="YggU-like"/>
    <property type="match status" value="1"/>
</dbReference>
<evidence type="ECO:0000256" key="1">
    <source>
        <dbReference type="ARBA" id="ARBA00010364"/>
    </source>
</evidence>
<dbReference type="NCBIfam" id="TIGR00251">
    <property type="entry name" value="DUF167 family protein"/>
    <property type="match status" value="1"/>
</dbReference>
<organism evidence="3 4">
    <name type="scientific">Peredibacter starrii</name>
    <dbReference type="NCBI Taxonomy" id="28202"/>
    <lineage>
        <taxon>Bacteria</taxon>
        <taxon>Pseudomonadati</taxon>
        <taxon>Bdellovibrionota</taxon>
        <taxon>Bacteriovoracia</taxon>
        <taxon>Bacteriovoracales</taxon>
        <taxon>Bacteriovoracaceae</taxon>
        <taxon>Peredibacter</taxon>
    </lineage>
</organism>
<dbReference type="Proteomes" id="UP001324634">
    <property type="component" value="Chromosome"/>
</dbReference>
<sequence length="95" mass="10498">MSHWLKVHPKGCTLSLYVQPGASRSEVSGLHGDRLKVKIKAPPVDGEANEALIEFIAETLEIPKRSVHLTQGETSRQKTILVEMAVENVRAIIKD</sequence>
<proteinExistence type="inferred from homology"/>
<protein>
    <recommendedName>
        <fullName evidence="2">UPF0235 protein SOO65_11175</fullName>
    </recommendedName>
</protein>
<dbReference type="GO" id="GO:0005737">
    <property type="term" value="C:cytoplasm"/>
    <property type="evidence" value="ECO:0007669"/>
    <property type="project" value="TreeGrafter"/>
</dbReference>
<dbReference type="Pfam" id="PF02594">
    <property type="entry name" value="DUF167"/>
    <property type="match status" value="1"/>
</dbReference>
<dbReference type="AlphaFoldDB" id="A0AAX4HJ40"/>
<comment type="similarity">
    <text evidence="1 2">Belongs to the UPF0235 family.</text>
</comment>
<gene>
    <name evidence="3" type="ORF">SOO65_11175</name>
</gene>
<dbReference type="InterPro" id="IPR003746">
    <property type="entry name" value="DUF167"/>
</dbReference>
<dbReference type="PANTHER" id="PTHR13420">
    <property type="entry name" value="UPF0235 PROTEIN C15ORF40"/>
    <property type="match status" value="1"/>
</dbReference>
<dbReference type="RefSeq" id="WP_321389599.1">
    <property type="nucleotide sequence ID" value="NZ_CP139487.1"/>
</dbReference>
<reference evidence="3 4" key="1">
    <citation type="submission" date="2023-11" db="EMBL/GenBank/DDBJ databases">
        <title>Peredibacter starrii A3.12.</title>
        <authorList>
            <person name="Mitchell R.J."/>
        </authorList>
    </citation>
    <scope>NUCLEOTIDE SEQUENCE [LARGE SCALE GENOMIC DNA]</scope>
    <source>
        <strain evidence="3 4">A3.12</strain>
    </source>
</reference>
<accession>A0AAX4HJ40</accession>
<dbReference type="EMBL" id="CP139487">
    <property type="protein sequence ID" value="WPU63246.1"/>
    <property type="molecule type" value="Genomic_DNA"/>
</dbReference>
<name>A0AAX4HJ40_9BACT</name>
<dbReference type="Gene3D" id="3.30.1200.10">
    <property type="entry name" value="YggU-like"/>
    <property type="match status" value="1"/>
</dbReference>
<keyword evidence="4" id="KW-1185">Reference proteome</keyword>
<evidence type="ECO:0000313" key="4">
    <source>
        <dbReference type="Proteomes" id="UP001324634"/>
    </source>
</evidence>
<evidence type="ECO:0000313" key="3">
    <source>
        <dbReference type="EMBL" id="WPU63246.1"/>
    </source>
</evidence>
<dbReference type="KEGG" id="psti:SOO65_11175"/>